<keyword evidence="4" id="KW-1185">Reference proteome</keyword>
<dbReference type="PROSITE" id="PS50076">
    <property type="entry name" value="DNAJ_2"/>
    <property type="match status" value="1"/>
</dbReference>
<dbReference type="InterPro" id="IPR001623">
    <property type="entry name" value="DnaJ_domain"/>
</dbReference>
<accession>A0ABR1G1R8</accession>
<proteinExistence type="predicted"/>
<evidence type="ECO:0000313" key="4">
    <source>
        <dbReference type="Proteomes" id="UP001363151"/>
    </source>
</evidence>
<gene>
    <name evidence="3" type="primary">DNAJB2</name>
    <name evidence="3" type="ORF">SO694_00012450</name>
</gene>
<organism evidence="3 4">
    <name type="scientific">Aureococcus anophagefferens</name>
    <name type="common">Harmful bloom alga</name>
    <dbReference type="NCBI Taxonomy" id="44056"/>
    <lineage>
        <taxon>Eukaryota</taxon>
        <taxon>Sar</taxon>
        <taxon>Stramenopiles</taxon>
        <taxon>Ochrophyta</taxon>
        <taxon>Pelagophyceae</taxon>
        <taxon>Pelagomonadales</taxon>
        <taxon>Pelagomonadaceae</taxon>
        <taxon>Aureococcus</taxon>
    </lineage>
</organism>
<evidence type="ECO:0000313" key="3">
    <source>
        <dbReference type="EMBL" id="KAK7242397.1"/>
    </source>
</evidence>
<comment type="caution">
    <text evidence="3">The sequence shown here is derived from an EMBL/GenBank/DDBJ whole genome shotgun (WGS) entry which is preliminary data.</text>
</comment>
<dbReference type="Pfam" id="PF00226">
    <property type="entry name" value="DnaJ"/>
    <property type="match status" value="1"/>
</dbReference>
<dbReference type="CDD" id="cd06257">
    <property type="entry name" value="DnaJ"/>
    <property type="match status" value="1"/>
</dbReference>
<sequence length="260" mass="29160">MKLTLNSLPRHRAAPSPYKTLGVAKGASDDEIKAAYRSAALAWHPDKRPEQREEAEAKFKEITAAYQAIKDKAPGDAVETRSHGSTLIHVVLEERPHPVFRRVGEDLHVTKWIQRWSKPTERGPGLGRQALRALRFLDEGSGEAVVFRARGKRTHFKSGVRLRKREEGLYADGLSGRPRRHGKALSARTSAAILAARASPFVGVVLALRNVTRSPSRRRRPRTSRRSTGRGAPRPREPRDVGRLLHNMQEFARRRPHNGA</sequence>
<feature type="compositionally biased region" description="Basic residues" evidence="1">
    <location>
        <begin position="215"/>
        <end position="228"/>
    </location>
</feature>
<dbReference type="Gene3D" id="1.10.287.110">
    <property type="entry name" value="DnaJ domain"/>
    <property type="match status" value="1"/>
</dbReference>
<dbReference type="PANTHER" id="PTHR43948:SF10">
    <property type="entry name" value="MRJ, ISOFORM E"/>
    <property type="match status" value="1"/>
</dbReference>
<dbReference type="PRINTS" id="PR00625">
    <property type="entry name" value="JDOMAIN"/>
</dbReference>
<feature type="domain" description="J" evidence="2">
    <location>
        <begin position="16"/>
        <end position="74"/>
    </location>
</feature>
<evidence type="ECO:0000256" key="1">
    <source>
        <dbReference type="SAM" id="MobiDB-lite"/>
    </source>
</evidence>
<feature type="region of interest" description="Disordered" evidence="1">
    <location>
        <begin position="1"/>
        <end position="23"/>
    </location>
</feature>
<name>A0ABR1G1R8_AURAN</name>
<protein>
    <submittedName>
        <fullName evidence="3">DnaJ heat shock protein B2</fullName>
    </submittedName>
</protein>
<keyword evidence="3" id="KW-0346">Stress response</keyword>
<feature type="compositionally biased region" description="Basic and acidic residues" evidence="1">
    <location>
        <begin position="234"/>
        <end position="243"/>
    </location>
</feature>
<feature type="region of interest" description="Disordered" evidence="1">
    <location>
        <begin position="212"/>
        <end position="243"/>
    </location>
</feature>
<dbReference type="InterPro" id="IPR036869">
    <property type="entry name" value="J_dom_sf"/>
</dbReference>
<dbReference type="Proteomes" id="UP001363151">
    <property type="component" value="Unassembled WGS sequence"/>
</dbReference>
<reference evidence="3 4" key="1">
    <citation type="submission" date="2024-03" db="EMBL/GenBank/DDBJ databases">
        <title>Aureococcus anophagefferens CCMP1851 and Kratosvirus quantuckense: Draft genome of a second virus-susceptible host strain in the model system.</title>
        <authorList>
            <person name="Chase E."/>
            <person name="Truchon A.R."/>
            <person name="Schepens W."/>
            <person name="Wilhelm S.W."/>
        </authorList>
    </citation>
    <scope>NUCLEOTIDE SEQUENCE [LARGE SCALE GENOMIC DNA]</scope>
    <source>
        <strain evidence="3 4">CCMP1851</strain>
    </source>
</reference>
<dbReference type="EMBL" id="JBBJCI010000145">
    <property type="protein sequence ID" value="KAK7242397.1"/>
    <property type="molecule type" value="Genomic_DNA"/>
</dbReference>
<dbReference type="PANTHER" id="PTHR43948">
    <property type="entry name" value="DNAJ HOMOLOG SUBFAMILY B"/>
    <property type="match status" value="1"/>
</dbReference>
<evidence type="ECO:0000259" key="2">
    <source>
        <dbReference type="PROSITE" id="PS50076"/>
    </source>
</evidence>
<dbReference type="SMART" id="SM00271">
    <property type="entry name" value="DnaJ"/>
    <property type="match status" value="1"/>
</dbReference>
<dbReference type="SUPFAM" id="SSF46565">
    <property type="entry name" value="Chaperone J-domain"/>
    <property type="match status" value="1"/>
</dbReference>